<accession>A0A4S8QIS2</accession>
<proteinExistence type="predicted"/>
<reference evidence="1 2" key="2">
    <citation type="submission" date="2019-05" db="EMBL/GenBank/DDBJ databases">
        <title>Glycomyces buryatensis sp. nov.</title>
        <authorList>
            <person name="Nikitina E."/>
        </authorList>
    </citation>
    <scope>NUCLEOTIDE SEQUENCE [LARGE SCALE GENOMIC DNA]</scope>
    <source>
        <strain evidence="1 2">18</strain>
    </source>
</reference>
<comment type="caution">
    <text evidence="1">The sequence shown here is derived from an EMBL/GenBank/DDBJ whole genome shotgun (WGS) entry which is preliminary data.</text>
</comment>
<organism evidence="1 2">
    <name type="scientific">Glycomyces buryatensis</name>
    <dbReference type="NCBI Taxonomy" id="2570927"/>
    <lineage>
        <taxon>Bacteria</taxon>
        <taxon>Bacillati</taxon>
        <taxon>Actinomycetota</taxon>
        <taxon>Actinomycetes</taxon>
        <taxon>Glycomycetales</taxon>
        <taxon>Glycomycetaceae</taxon>
        <taxon>Glycomyces</taxon>
    </lineage>
</organism>
<gene>
    <name evidence="1" type="ORF">FAB82_15345</name>
</gene>
<sequence>MEAACTEDTDQLPYEEKLFWDTELCEEFAAGVPGGFYLDGIAFDVQGLSKSCNVGQPTGTVYRELEFNIFLGPAPEGPAFTAERFAEIAVSPHEFVFKQPDSGYFS</sequence>
<dbReference type="Proteomes" id="UP000308760">
    <property type="component" value="Unassembled WGS sequence"/>
</dbReference>
<dbReference type="EMBL" id="STGY01000056">
    <property type="protein sequence ID" value="THV40634.1"/>
    <property type="molecule type" value="Genomic_DNA"/>
</dbReference>
<dbReference type="RefSeq" id="WP_136535408.1">
    <property type="nucleotide sequence ID" value="NZ_STGY01000056.1"/>
</dbReference>
<evidence type="ECO:0000313" key="2">
    <source>
        <dbReference type="Proteomes" id="UP000308760"/>
    </source>
</evidence>
<protein>
    <submittedName>
        <fullName evidence="1">Uncharacterized protein</fullName>
    </submittedName>
</protein>
<evidence type="ECO:0000313" key="1">
    <source>
        <dbReference type="EMBL" id="THV40634.1"/>
    </source>
</evidence>
<dbReference type="AlphaFoldDB" id="A0A4S8QIS2"/>
<reference evidence="2" key="1">
    <citation type="submission" date="2019-04" db="EMBL/GenBank/DDBJ databases">
        <title>Nocardioides xinjiangensis sp. nov.</title>
        <authorList>
            <person name="Liu S."/>
        </authorList>
    </citation>
    <scope>NUCLEOTIDE SEQUENCE [LARGE SCALE GENOMIC DNA]</scope>
    <source>
        <strain evidence="2">18</strain>
    </source>
</reference>
<keyword evidence="2" id="KW-1185">Reference proteome</keyword>
<name>A0A4S8QIS2_9ACTN</name>